<sequence length="153" mass="17439">MPAATTVVHLPTSSAAAPTTRRAANNHDVMGRKKNKRRKKKEGVGTKKWWRGVSIFGGRVEVGRRRKRVPAARRMAVYSDVLLRRVAVYLDSLLMTRMRAPFSSRKRAFSSRRRDVSVRPWSPLSSSSSSEIFLSRARRSRFSASLSEFRLFS</sequence>
<feature type="compositionally biased region" description="Basic residues" evidence="1">
    <location>
        <begin position="32"/>
        <end position="41"/>
    </location>
</feature>
<feature type="region of interest" description="Disordered" evidence="1">
    <location>
        <begin position="1"/>
        <end position="44"/>
    </location>
</feature>
<evidence type="ECO:0000256" key="1">
    <source>
        <dbReference type="SAM" id="MobiDB-lite"/>
    </source>
</evidence>
<protein>
    <submittedName>
        <fullName evidence="2">Uncharacterized protein</fullName>
    </submittedName>
</protein>
<feature type="compositionally biased region" description="Low complexity" evidence="1">
    <location>
        <begin position="11"/>
        <end position="23"/>
    </location>
</feature>
<reference evidence="2" key="1">
    <citation type="submission" date="2019-12" db="EMBL/GenBank/DDBJ databases">
        <title>An insight into the sialome of adult female Ixodes ricinus ticks feeding for 6 days.</title>
        <authorList>
            <person name="Perner J."/>
            <person name="Ribeiro J.M.C."/>
        </authorList>
    </citation>
    <scope>NUCLEOTIDE SEQUENCE</scope>
    <source>
        <strain evidence="2">Semi-engorged</strain>
        <tissue evidence="2">Salivary glands</tissue>
    </source>
</reference>
<accession>A0A6B0UXA8</accession>
<evidence type="ECO:0000313" key="2">
    <source>
        <dbReference type="EMBL" id="MXU93878.1"/>
    </source>
</evidence>
<dbReference type="AlphaFoldDB" id="A0A6B0UXA8"/>
<organism evidence="2">
    <name type="scientific">Ixodes ricinus</name>
    <name type="common">Common tick</name>
    <name type="synonym">Acarus ricinus</name>
    <dbReference type="NCBI Taxonomy" id="34613"/>
    <lineage>
        <taxon>Eukaryota</taxon>
        <taxon>Metazoa</taxon>
        <taxon>Ecdysozoa</taxon>
        <taxon>Arthropoda</taxon>
        <taxon>Chelicerata</taxon>
        <taxon>Arachnida</taxon>
        <taxon>Acari</taxon>
        <taxon>Parasitiformes</taxon>
        <taxon>Ixodida</taxon>
        <taxon>Ixodoidea</taxon>
        <taxon>Ixodidae</taxon>
        <taxon>Ixodinae</taxon>
        <taxon>Ixodes</taxon>
    </lineage>
</organism>
<proteinExistence type="predicted"/>
<dbReference type="EMBL" id="GIFC01011795">
    <property type="protein sequence ID" value="MXU93878.1"/>
    <property type="molecule type" value="Transcribed_RNA"/>
</dbReference>
<name>A0A6B0UXA8_IXORI</name>